<dbReference type="InterPro" id="IPR035969">
    <property type="entry name" value="Rab-GAP_TBC_sf"/>
</dbReference>
<feature type="domain" description="Rab-GAP TBC" evidence="1">
    <location>
        <begin position="35"/>
        <end position="255"/>
    </location>
</feature>
<dbReference type="SMART" id="SM00164">
    <property type="entry name" value="TBC"/>
    <property type="match status" value="1"/>
</dbReference>
<dbReference type="InterPro" id="IPR000195">
    <property type="entry name" value="Rab-GAP-TBC_dom"/>
</dbReference>
<accession>A0A0R0LYF9</accession>
<dbReference type="PROSITE" id="PS50086">
    <property type="entry name" value="TBC_RABGAP"/>
    <property type="match status" value="1"/>
</dbReference>
<dbReference type="VEuPathDB" id="MicrosporidiaDB:M153_2910008977"/>
<evidence type="ECO:0000313" key="2">
    <source>
        <dbReference type="EMBL" id="KRH94345.1"/>
    </source>
</evidence>
<dbReference type="SUPFAM" id="SSF47923">
    <property type="entry name" value="Ypt/Rab-GAP domain of gyp1p"/>
    <property type="match status" value="2"/>
</dbReference>
<dbReference type="Proteomes" id="UP000051530">
    <property type="component" value="Unassembled WGS sequence"/>
</dbReference>
<evidence type="ECO:0000313" key="3">
    <source>
        <dbReference type="Proteomes" id="UP000051530"/>
    </source>
</evidence>
<protein>
    <submittedName>
        <fullName evidence="2">Ypt/Rab-specific GTPase-activating protein GYP1</fullName>
    </submittedName>
</protein>
<dbReference type="EMBL" id="LGUB01000091">
    <property type="protein sequence ID" value="KRH94345.1"/>
    <property type="molecule type" value="Genomic_DNA"/>
</dbReference>
<dbReference type="GO" id="GO:0005096">
    <property type="term" value="F:GTPase activator activity"/>
    <property type="evidence" value="ECO:0007669"/>
    <property type="project" value="TreeGrafter"/>
</dbReference>
<reference evidence="2 3" key="1">
    <citation type="submission" date="2015-07" db="EMBL/GenBank/DDBJ databases">
        <title>The genome of Pseudoloma neurophilia, a relevant intracellular parasite of the zebrafish.</title>
        <authorList>
            <person name="Ndikumana S."/>
            <person name="Pelin A."/>
            <person name="Sanders J."/>
            <person name="Corradi N."/>
        </authorList>
    </citation>
    <scope>NUCLEOTIDE SEQUENCE [LARGE SCALE GENOMIC DNA]</scope>
    <source>
        <strain evidence="2 3">MK1</strain>
    </source>
</reference>
<dbReference type="Gene3D" id="1.10.472.80">
    <property type="entry name" value="Ypt/Rab-GAP domain of gyp1p, domain 3"/>
    <property type="match status" value="1"/>
</dbReference>
<sequence length="323" mass="38812">MFKQLDLLKKEAYLERILSEPKIDLKKVRQYAWCGLPNMYRNKVYRTLLNVCGLVNVEHQAQIIELNKEYFKKLEKLDNTQFSHIKTDLYFSIKEYQVDLEPKISKQINIDVDRIPSEYLKYKNQSLIFIYKNILRIVAIENPDIGYVQGMADLLIPFIDIYKNEYFGESTIYFCFSKILNKFHDFFIEGQPGILESIMKIEKVLKVIDPALFKYFQTNGIEIHMFAFRWLNCLFVREFKLQYYRIILDSMLSTTDYKLFLIYFSISILQKIRGNLLKKNFDEALLFLQKLNQMDWTYNDLKIMFANAYVNVNIFENKFYIDF</sequence>
<dbReference type="Pfam" id="PF00566">
    <property type="entry name" value="RabGAP-TBC"/>
    <property type="match status" value="1"/>
</dbReference>
<gene>
    <name evidence="2" type="ORF">M153_2910008977</name>
</gene>
<name>A0A0R0LYF9_9MICR</name>
<dbReference type="PANTHER" id="PTHR22957:SF26">
    <property type="entry name" value="LD44506P"/>
    <property type="match status" value="1"/>
</dbReference>
<keyword evidence="3" id="KW-1185">Reference proteome</keyword>
<proteinExistence type="predicted"/>
<evidence type="ECO:0000259" key="1">
    <source>
        <dbReference type="PROSITE" id="PS50086"/>
    </source>
</evidence>
<dbReference type="OrthoDB" id="26371at2759"/>
<dbReference type="Gene3D" id="1.10.8.270">
    <property type="entry name" value="putative rabgap domain of human tbc1 domain family member 14 like domains"/>
    <property type="match status" value="1"/>
</dbReference>
<dbReference type="Gene3D" id="1.10.10.750">
    <property type="entry name" value="Ypt/Rab-GAP domain of gyp1p, domain 1"/>
    <property type="match status" value="1"/>
</dbReference>
<dbReference type="AlphaFoldDB" id="A0A0R0LYF9"/>
<dbReference type="PANTHER" id="PTHR22957">
    <property type="entry name" value="TBC1 DOMAIN FAMILY MEMBER GTPASE-ACTIVATING PROTEIN"/>
    <property type="match status" value="1"/>
</dbReference>
<comment type="caution">
    <text evidence="2">The sequence shown here is derived from an EMBL/GenBank/DDBJ whole genome shotgun (WGS) entry which is preliminary data.</text>
</comment>
<organism evidence="2 3">
    <name type="scientific">Pseudoloma neurophilia</name>
    <dbReference type="NCBI Taxonomy" id="146866"/>
    <lineage>
        <taxon>Eukaryota</taxon>
        <taxon>Fungi</taxon>
        <taxon>Fungi incertae sedis</taxon>
        <taxon>Microsporidia</taxon>
        <taxon>Pseudoloma</taxon>
    </lineage>
</organism>